<evidence type="ECO:0000259" key="3">
    <source>
        <dbReference type="Pfam" id="PF01494"/>
    </source>
</evidence>
<dbReference type="RefSeq" id="WP_118931980.1">
    <property type="nucleotide sequence ID" value="NZ_CP061008.1"/>
</dbReference>
<feature type="domain" description="FAD-binding" evidence="3">
    <location>
        <begin position="6"/>
        <end position="343"/>
    </location>
</feature>
<dbReference type="SUPFAM" id="SSF51905">
    <property type="entry name" value="FAD/NAD(P)-binding domain"/>
    <property type="match status" value="1"/>
</dbReference>
<comment type="caution">
    <text evidence="4">The sequence shown here is derived from an EMBL/GenBank/DDBJ whole genome shotgun (WGS) entry which is preliminary data.</text>
</comment>
<dbReference type="GO" id="GO:0019622">
    <property type="term" value="P:3-(3-hydroxy)phenylpropionate catabolic process"/>
    <property type="evidence" value="ECO:0007669"/>
    <property type="project" value="TreeGrafter"/>
</dbReference>
<dbReference type="Gene3D" id="3.50.50.60">
    <property type="entry name" value="FAD/NAD(P)-binding domain"/>
    <property type="match status" value="1"/>
</dbReference>
<evidence type="ECO:0000313" key="4">
    <source>
        <dbReference type="EMBL" id="RPJ92722.1"/>
    </source>
</evidence>
<dbReference type="OrthoDB" id="3443359at2"/>
<feature type="region of interest" description="Disordered" evidence="2">
    <location>
        <begin position="540"/>
        <end position="564"/>
    </location>
</feature>
<dbReference type="Pfam" id="PF01494">
    <property type="entry name" value="FAD_binding_3"/>
    <property type="match status" value="1"/>
</dbReference>
<evidence type="ECO:0000256" key="1">
    <source>
        <dbReference type="ARBA" id="ARBA00023002"/>
    </source>
</evidence>
<evidence type="ECO:0000256" key="2">
    <source>
        <dbReference type="SAM" id="MobiDB-lite"/>
    </source>
</evidence>
<dbReference type="NCBIfam" id="NF004831">
    <property type="entry name" value="PRK06183.1-5"/>
    <property type="match status" value="1"/>
</dbReference>
<dbReference type="GO" id="GO:0071949">
    <property type="term" value="F:FAD binding"/>
    <property type="evidence" value="ECO:0007669"/>
    <property type="project" value="InterPro"/>
</dbReference>
<dbReference type="Gene3D" id="3.30.70.2450">
    <property type="match status" value="1"/>
</dbReference>
<dbReference type="NCBIfam" id="NF004829">
    <property type="entry name" value="PRK06183.1-3"/>
    <property type="match status" value="1"/>
</dbReference>
<dbReference type="PRINTS" id="PR00420">
    <property type="entry name" value="RNGMNOXGNASE"/>
</dbReference>
<dbReference type="InterPro" id="IPR002938">
    <property type="entry name" value="FAD-bd"/>
</dbReference>
<organism evidence="4 5">
    <name type="scientific">Alcaligenes xylosoxydans xylosoxydans</name>
    <name type="common">Achromobacter xylosoxidans</name>
    <dbReference type="NCBI Taxonomy" id="85698"/>
    <lineage>
        <taxon>Bacteria</taxon>
        <taxon>Pseudomonadati</taxon>
        <taxon>Pseudomonadota</taxon>
        <taxon>Betaproteobacteria</taxon>
        <taxon>Burkholderiales</taxon>
        <taxon>Alcaligenaceae</taxon>
        <taxon>Achromobacter</taxon>
    </lineage>
</organism>
<accession>A0A424WHG2</accession>
<dbReference type="AlphaFoldDB" id="A0A424WHG2"/>
<name>A0A424WHG2_ALCXX</name>
<sequence>MAHIVEVPVLVVGAGPVGVTLANLLGSYGVETLVLERNQDVLDYPRAVGLDDEAMRTFQSAGLADEMLRDMIQNVPMRMYTRTKRCFAEILPATREFGWYRRNLFSQPLGERTLRAGLRRFPHVALELGTELLSLTQDERGVSVRVRDAKGAEREIRTQYLLAADGGRSTVRERILQLPFDGNTHPRKWVVIECDQDPLDAPYTALHCEPRRPYVCLRLPYGLRRWEFMLFPGEDGEQMLQPEKVQELLRHHVADPTRLNVIRARVYTHNSRVARSFVSGRVCLAGDAAHLTPPWIGQGLNAGLRDAFNLAWKVAWIVQGRLDPAALQSYHDERHSHARAMISLADMFGAMLSQTNPVLAALRDTFFLSIRNIPKIRDYVLQMKFKPMPRYSSGVVGDSADRTQRECIGRMFIQPLVEGEDGATLRLDEALGAGFALIGWRRDPRAGLPPALRAQLDKLGCRYVAAQRARSGCDPDELQAGALPVLQDTENALHFWFQRTRADWVLVRPDRYVAALGRREDAADALGRYAARFVPGAAQATSQPAAQASSPAHAPGAMLNGAQP</sequence>
<dbReference type="EMBL" id="QVXO01000006">
    <property type="protein sequence ID" value="RPJ92722.1"/>
    <property type="molecule type" value="Genomic_DNA"/>
</dbReference>
<proteinExistence type="predicted"/>
<dbReference type="Proteomes" id="UP000285324">
    <property type="component" value="Unassembled WGS sequence"/>
</dbReference>
<dbReference type="InterPro" id="IPR050631">
    <property type="entry name" value="PheA/TfdB_FAD_monoxygenase"/>
</dbReference>
<dbReference type="InterPro" id="IPR036188">
    <property type="entry name" value="FAD/NAD-bd_sf"/>
</dbReference>
<evidence type="ECO:0000313" key="5">
    <source>
        <dbReference type="Proteomes" id="UP000285324"/>
    </source>
</evidence>
<keyword evidence="1" id="KW-0560">Oxidoreductase</keyword>
<reference evidence="4 5" key="1">
    <citation type="submission" date="2018-08" db="EMBL/GenBank/DDBJ databases">
        <title>Achromobacter xylosoxidans Genome sequencing and assembly.</title>
        <authorList>
            <person name="Wang R."/>
            <person name="Rensing C."/>
            <person name="Li Y."/>
        </authorList>
    </citation>
    <scope>NUCLEOTIDE SEQUENCE [LARGE SCALE GENOMIC DNA]</scope>
    <source>
        <strain evidence="4 5">GD003A</strain>
    </source>
</reference>
<dbReference type="PANTHER" id="PTHR43476">
    <property type="entry name" value="3-(3-HYDROXY-PHENYL)PROPIONATE/3-HYDROXYCINNAMIC ACID HYDROXYLASE"/>
    <property type="match status" value="1"/>
</dbReference>
<protein>
    <submittedName>
        <fullName evidence="4">Bifunctional 3-(3-hydroxy-phenyl)propionate/3-hydroxycinnamic acid hydroxylase</fullName>
    </submittedName>
</protein>
<dbReference type="PANTHER" id="PTHR43476:SF3">
    <property type="entry name" value="FAD-BINDING MONOOXYGENASE"/>
    <property type="match status" value="1"/>
</dbReference>
<dbReference type="GO" id="GO:0008688">
    <property type="term" value="F:3-(3-hydroxyphenyl)propionate hydroxylase activity"/>
    <property type="evidence" value="ECO:0007669"/>
    <property type="project" value="TreeGrafter"/>
</dbReference>
<gene>
    <name evidence="4" type="ORF">DY367_06280</name>
</gene>
<feature type="compositionally biased region" description="Low complexity" evidence="2">
    <location>
        <begin position="540"/>
        <end position="557"/>
    </location>
</feature>